<dbReference type="AlphaFoldDB" id="A0A8J6UP93"/>
<comment type="caution">
    <text evidence="1">The sequence shown here is derived from an EMBL/GenBank/DDBJ whole genome shotgun (WGS) entry which is preliminary data.</text>
</comment>
<evidence type="ECO:0000313" key="2">
    <source>
        <dbReference type="Proteomes" id="UP000638014"/>
    </source>
</evidence>
<protein>
    <submittedName>
        <fullName evidence="1">Uncharacterized protein</fullName>
    </submittedName>
</protein>
<organism evidence="1 2">
    <name type="scientific">Neiella litorisoli</name>
    <dbReference type="NCBI Taxonomy" id="2771431"/>
    <lineage>
        <taxon>Bacteria</taxon>
        <taxon>Pseudomonadati</taxon>
        <taxon>Pseudomonadota</taxon>
        <taxon>Gammaproteobacteria</taxon>
        <taxon>Alteromonadales</taxon>
        <taxon>Echinimonadaceae</taxon>
        <taxon>Neiella</taxon>
    </lineage>
</organism>
<gene>
    <name evidence="1" type="ORF">IC617_00005</name>
</gene>
<dbReference type="EMBL" id="JACXAF010000001">
    <property type="protein sequence ID" value="MBD1387797.1"/>
    <property type="molecule type" value="Genomic_DNA"/>
</dbReference>
<proteinExistence type="predicted"/>
<evidence type="ECO:0000313" key="1">
    <source>
        <dbReference type="EMBL" id="MBD1387797.1"/>
    </source>
</evidence>
<keyword evidence="2" id="KW-1185">Reference proteome</keyword>
<accession>A0A8J6UP93</accession>
<name>A0A8J6UP93_9GAMM</name>
<dbReference type="Proteomes" id="UP000638014">
    <property type="component" value="Unassembled WGS sequence"/>
</dbReference>
<reference evidence="1" key="1">
    <citation type="submission" date="2020-09" db="EMBL/GenBank/DDBJ databases">
        <title>A novel bacterium of genus Neiella, isolated from South China Sea.</title>
        <authorList>
            <person name="Huang H."/>
            <person name="Mo K."/>
            <person name="Hu Y."/>
        </authorList>
    </citation>
    <scope>NUCLEOTIDE SEQUENCE</scope>
    <source>
        <strain evidence="1">HB171785</strain>
    </source>
</reference>
<sequence length="206" mass="23253">MELTKHMGDTMITLFECWNGGVVEWDGLSSPQISFSFSVNDGDVLAFFLLCGRIAQLHTKTDWQLRFGVTPVSIPALPQREVCLLLESMRQHLGYMPLLQNDVTKDINAEETLLRRLQWVEVATGRIDTYAPFVGLRKGKHTYMRRLPQRVLAGSQTEVWFSAGQLQGGADYSLIKILGLHRDPALRNSSLQLQEAWNQLGHASNL</sequence>
<dbReference type="RefSeq" id="WP_191142938.1">
    <property type="nucleotide sequence ID" value="NZ_JACXAF010000001.1"/>
</dbReference>